<dbReference type="EMBL" id="AQRC01000003">
    <property type="protein sequence ID" value="KFE36095.1"/>
    <property type="molecule type" value="Genomic_DNA"/>
</dbReference>
<dbReference type="AlphaFoldDB" id="A0A085TZE8"/>
<dbReference type="Pfam" id="PF11964">
    <property type="entry name" value="SpoIIAA-like"/>
    <property type="match status" value="1"/>
</dbReference>
<dbReference type="PATRIC" id="fig|1317124.6.peg.1161"/>
<dbReference type="eggNOG" id="ENOG5032Z4S">
    <property type="taxonomic scope" value="Bacteria"/>
</dbReference>
<dbReference type="SUPFAM" id="SSF52091">
    <property type="entry name" value="SpoIIaa-like"/>
    <property type="match status" value="1"/>
</dbReference>
<evidence type="ECO:0000256" key="1">
    <source>
        <dbReference type="SAM" id="MobiDB-lite"/>
    </source>
</evidence>
<dbReference type="InterPro" id="IPR021866">
    <property type="entry name" value="SpoIIAA-like"/>
</dbReference>
<reference evidence="3" key="1">
    <citation type="submission" date="2013-04" db="EMBL/GenBank/DDBJ databases">
        <title>Thioclava sp. 13D2W-2 Genome Sequencing.</title>
        <authorList>
            <person name="Lai Q."/>
            <person name="Li G."/>
            <person name="Shao Z."/>
        </authorList>
    </citation>
    <scope>NUCLEOTIDE SEQUENCE [LARGE SCALE GENOMIC DNA]</scope>
    <source>
        <strain evidence="3">13D2W-2</strain>
    </source>
</reference>
<feature type="region of interest" description="Disordered" evidence="1">
    <location>
        <begin position="132"/>
        <end position="157"/>
    </location>
</feature>
<dbReference type="Proteomes" id="UP000028607">
    <property type="component" value="Unassembled WGS sequence"/>
</dbReference>
<gene>
    <name evidence="2" type="ORF">DW2_05680</name>
</gene>
<dbReference type="InterPro" id="IPR038396">
    <property type="entry name" value="SpoIIAA-like_sf"/>
</dbReference>
<protein>
    <submittedName>
        <fullName evidence="2">Amidase</fullName>
    </submittedName>
</protein>
<accession>A0A085TZE8</accession>
<evidence type="ECO:0000313" key="2">
    <source>
        <dbReference type="EMBL" id="KFE36095.1"/>
    </source>
</evidence>
<comment type="caution">
    <text evidence="2">The sequence shown here is derived from an EMBL/GenBank/DDBJ whole genome shotgun (WGS) entry which is preliminary data.</text>
</comment>
<name>A0A085TZE8_9RHOB</name>
<dbReference type="STRING" id="1317124.DW2_05680"/>
<sequence length="157" mass="17088">MEDAMSKGKFEFLDGYPADVLAIEAVGEIGADAYEHHLIPALEAKIAAEGKIKLLYVIGDRFDGFSAKAAWDDARFGLTHLGDFAALALVSDIEWVRLGVQVFAPMIPGAFAVFHVAELDKAKAWICEAGKPREDHSHDTDATHKLPTLEDKQPPMG</sequence>
<organism evidence="2 3">
    <name type="scientific">Thioclava atlantica</name>
    <dbReference type="NCBI Taxonomy" id="1317124"/>
    <lineage>
        <taxon>Bacteria</taxon>
        <taxon>Pseudomonadati</taxon>
        <taxon>Pseudomonadota</taxon>
        <taxon>Alphaproteobacteria</taxon>
        <taxon>Rhodobacterales</taxon>
        <taxon>Paracoccaceae</taxon>
        <taxon>Thioclava</taxon>
    </lineage>
</organism>
<dbReference type="Gene3D" id="3.40.50.10600">
    <property type="entry name" value="SpoIIaa-like domains"/>
    <property type="match status" value="1"/>
</dbReference>
<reference evidence="2 3" key="2">
    <citation type="journal article" date="2015" name="Antonie Van Leeuwenhoek">
        <title>Thioclava indica sp. nov., isolated from surface seawater of the Indian Ocean.</title>
        <authorList>
            <person name="Liu Y."/>
            <person name="Lai Q."/>
            <person name="Du J."/>
            <person name="Xu H."/>
            <person name="Jiang L."/>
            <person name="Shao Z."/>
        </authorList>
    </citation>
    <scope>NUCLEOTIDE SEQUENCE [LARGE SCALE GENOMIC DNA]</scope>
    <source>
        <strain evidence="2 3">13D2W-2</strain>
    </source>
</reference>
<proteinExistence type="predicted"/>
<evidence type="ECO:0000313" key="3">
    <source>
        <dbReference type="Proteomes" id="UP000028607"/>
    </source>
</evidence>
<dbReference type="InterPro" id="IPR036513">
    <property type="entry name" value="STAS_dom_sf"/>
</dbReference>
<keyword evidence="3" id="KW-1185">Reference proteome</keyword>